<keyword evidence="2" id="KW-0012">Acyltransferase</keyword>
<feature type="domain" description="N-acetyltransferase" evidence="3">
    <location>
        <begin position="1"/>
        <end position="163"/>
    </location>
</feature>
<organism evidence="4 5">
    <name type="scientific">Chlamydomonas eustigma</name>
    <dbReference type="NCBI Taxonomy" id="1157962"/>
    <lineage>
        <taxon>Eukaryota</taxon>
        <taxon>Viridiplantae</taxon>
        <taxon>Chlorophyta</taxon>
        <taxon>core chlorophytes</taxon>
        <taxon>Chlorophyceae</taxon>
        <taxon>CS clade</taxon>
        <taxon>Chlamydomonadales</taxon>
        <taxon>Chlamydomonadaceae</taxon>
        <taxon>Chlamydomonas</taxon>
    </lineage>
</organism>
<protein>
    <recommendedName>
        <fullName evidence="3">N-acetyltransferase domain-containing protein</fullName>
    </recommendedName>
</protein>
<keyword evidence="1" id="KW-0808">Transferase</keyword>
<reference evidence="4 5" key="1">
    <citation type="submission" date="2017-08" db="EMBL/GenBank/DDBJ databases">
        <title>Acidophilic green algal genome provides insights into adaptation to an acidic environment.</title>
        <authorList>
            <person name="Hirooka S."/>
            <person name="Hirose Y."/>
            <person name="Kanesaki Y."/>
            <person name="Higuchi S."/>
            <person name="Fujiwara T."/>
            <person name="Onuma R."/>
            <person name="Era A."/>
            <person name="Ohbayashi R."/>
            <person name="Uzuka A."/>
            <person name="Nozaki H."/>
            <person name="Yoshikawa H."/>
            <person name="Miyagishima S.Y."/>
        </authorList>
    </citation>
    <scope>NUCLEOTIDE SEQUENCE [LARGE SCALE GENOMIC DNA]</scope>
    <source>
        <strain evidence="4 5">NIES-2499</strain>
    </source>
</reference>
<dbReference type="Pfam" id="PF13508">
    <property type="entry name" value="Acetyltransf_7"/>
    <property type="match status" value="1"/>
</dbReference>
<dbReference type="Gene3D" id="3.40.630.30">
    <property type="match status" value="1"/>
</dbReference>
<proteinExistence type="predicted"/>
<sequence>MCGGNAACMIAVDTGPEDEVRHNSLHSKLATWTSYSSTSSTHIAGMGTVHMVQPFGVMAEALKCEPGTPFALVANMAVQPDLQGRGIGRSLMSALEQLVCKTFKPKPPGMLLLVYKDNAAAISLYQSEGYRECTDWVDPTWLHDAERGRIGRPRRLLLIKEFQSSAYHSLIHQDTMIA</sequence>
<evidence type="ECO:0000313" key="4">
    <source>
        <dbReference type="EMBL" id="GAX77574.1"/>
    </source>
</evidence>
<dbReference type="PANTHER" id="PTHR43420">
    <property type="entry name" value="ACETYLTRANSFERASE"/>
    <property type="match status" value="1"/>
</dbReference>
<name>A0A250X3B4_9CHLO</name>
<keyword evidence="5" id="KW-1185">Reference proteome</keyword>
<dbReference type="GO" id="GO:0016747">
    <property type="term" value="F:acyltransferase activity, transferring groups other than amino-acyl groups"/>
    <property type="evidence" value="ECO:0007669"/>
    <property type="project" value="InterPro"/>
</dbReference>
<evidence type="ECO:0000256" key="2">
    <source>
        <dbReference type="ARBA" id="ARBA00023315"/>
    </source>
</evidence>
<accession>A0A250X3B4</accession>
<dbReference type="Proteomes" id="UP000232323">
    <property type="component" value="Unassembled WGS sequence"/>
</dbReference>
<dbReference type="CDD" id="cd04301">
    <property type="entry name" value="NAT_SF"/>
    <property type="match status" value="1"/>
</dbReference>
<dbReference type="InterPro" id="IPR016181">
    <property type="entry name" value="Acyl_CoA_acyltransferase"/>
</dbReference>
<evidence type="ECO:0000313" key="5">
    <source>
        <dbReference type="Proteomes" id="UP000232323"/>
    </source>
</evidence>
<evidence type="ECO:0000259" key="3">
    <source>
        <dbReference type="PROSITE" id="PS51186"/>
    </source>
</evidence>
<dbReference type="PROSITE" id="PS51186">
    <property type="entry name" value="GNAT"/>
    <property type="match status" value="1"/>
</dbReference>
<dbReference type="InterPro" id="IPR050680">
    <property type="entry name" value="YpeA/RimI_acetyltransf"/>
</dbReference>
<dbReference type="InterPro" id="IPR000182">
    <property type="entry name" value="GNAT_dom"/>
</dbReference>
<dbReference type="SUPFAM" id="SSF55729">
    <property type="entry name" value="Acyl-CoA N-acyltransferases (Nat)"/>
    <property type="match status" value="1"/>
</dbReference>
<dbReference type="EMBL" id="BEGY01000025">
    <property type="protein sequence ID" value="GAX77574.1"/>
    <property type="molecule type" value="Genomic_DNA"/>
</dbReference>
<evidence type="ECO:0000256" key="1">
    <source>
        <dbReference type="ARBA" id="ARBA00022679"/>
    </source>
</evidence>
<dbReference type="AlphaFoldDB" id="A0A250X3B4"/>
<comment type="caution">
    <text evidence="4">The sequence shown here is derived from an EMBL/GenBank/DDBJ whole genome shotgun (WGS) entry which is preliminary data.</text>
</comment>
<dbReference type="OrthoDB" id="544465at2759"/>
<gene>
    <name evidence="4" type="ORF">CEUSTIGMA_g5018.t1</name>
</gene>